<keyword evidence="2" id="KW-1185">Reference proteome</keyword>
<gene>
    <name evidence="1" type="ORF">D8674_026166</name>
</gene>
<dbReference type="Proteomes" id="UP000327157">
    <property type="component" value="Chromosome 5"/>
</dbReference>
<name>A0A5N5IAX7_9ROSA</name>
<evidence type="ECO:0000313" key="2">
    <source>
        <dbReference type="Proteomes" id="UP000327157"/>
    </source>
</evidence>
<organism evidence="1 2">
    <name type="scientific">Pyrus ussuriensis x Pyrus communis</name>
    <dbReference type="NCBI Taxonomy" id="2448454"/>
    <lineage>
        <taxon>Eukaryota</taxon>
        <taxon>Viridiplantae</taxon>
        <taxon>Streptophyta</taxon>
        <taxon>Embryophyta</taxon>
        <taxon>Tracheophyta</taxon>
        <taxon>Spermatophyta</taxon>
        <taxon>Magnoliopsida</taxon>
        <taxon>eudicotyledons</taxon>
        <taxon>Gunneridae</taxon>
        <taxon>Pentapetalae</taxon>
        <taxon>rosids</taxon>
        <taxon>fabids</taxon>
        <taxon>Rosales</taxon>
        <taxon>Rosaceae</taxon>
        <taxon>Amygdaloideae</taxon>
        <taxon>Maleae</taxon>
        <taxon>Pyrus</taxon>
    </lineage>
</organism>
<comment type="caution">
    <text evidence="1">The sequence shown here is derived from an EMBL/GenBank/DDBJ whole genome shotgun (WGS) entry which is preliminary data.</text>
</comment>
<sequence>MIDRVFEDELLVYTEDNHVDDDVKESLQKDVMLCFPSNVNHEEENIDREEARIREVVETQEEEGWTIVVHKLKKKVDNKRNGELVVDDAISKNATKEVGKVSKCKWIPRADLVLD</sequence>
<protein>
    <submittedName>
        <fullName evidence="1">Uncharacterized protein</fullName>
    </submittedName>
</protein>
<proteinExistence type="predicted"/>
<reference evidence="1 2" key="1">
    <citation type="submission" date="2019-09" db="EMBL/GenBank/DDBJ databases">
        <authorList>
            <person name="Ou C."/>
        </authorList>
    </citation>
    <scope>NUCLEOTIDE SEQUENCE [LARGE SCALE GENOMIC DNA]</scope>
    <source>
        <strain evidence="1">S2</strain>
        <tissue evidence="1">Leaf</tissue>
    </source>
</reference>
<reference evidence="1 2" key="3">
    <citation type="submission" date="2019-11" db="EMBL/GenBank/DDBJ databases">
        <title>A de novo genome assembly of a pear dwarfing rootstock.</title>
        <authorList>
            <person name="Wang F."/>
            <person name="Wang J."/>
            <person name="Li S."/>
            <person name="Zhang Y."/>
            <person name="Fang M."/>
            <person name="Ma L."/>
            <person name="Zhao Y."/>
            <person name="Jiang S."/>
        </authorList>
    </citation>
    <scope>NUCLEOTIDE SEQUENCE [LARGE SCALE GENOMIC DNA]</scope>
    <source>
        <strain evidence="1">S2</strain>
        <tissue evidence="1">Leaf</tissue>
    </source>
</reference>
<reference evidence="2" key="2">
    <citation type="submission" date="2019-10" db="EMBL/GenBank/DDBJ databases">
        <title>A de novo genome assembly of a pear dwarfing rootstock.</title>
        <authorList>
            <person name="Wang F."/>
            <person name="Wang J."/>
            <person name="Li S."/>
            <person name="Zhang Y."/>
            <person name="Fang M."/>
            <person name="Ma L."/>
            <person name="Zhao Y."/>
            <person name="Jiang S."/>
        </authorList>
    </citation>
    <scope>NUCLEOTIDE SEQUENCE [LARGE SCALE GENOMIC DNA]</scope>
</reference>
<dbReference type="EMBL" id="SMOL01000004">
    <property type="protein sequence ID" value="KAB2635632.1"/>
    <property type="molecule type" value="Genomic_DNA"/>
</dbReference>
<accession>A0A5N5IAX7</accession>
<dbReference type="AlphaFoldDB" id="A0A5N5IAX7"/>
<evidence type="ECO:0000313" key="1">
    <source>
        <dbReference type="EMBL" id="KAB2635632.1"/>
    </source>
</evidence>